<dbReference type="NCBIfam" id="TIGR00099">
    <property type="entry name" value="Cof-subfamily"/>
    <property type="match status" value="1"/>
</dbReference>
<sequence>MNQYSLIASDLDGTLLSPEHTIRPYTRDTLKMLDKKGNHFVFATGRHHVDVGQIKKGLDLDAFMITSNGARVHDIDGNLIFSRNIKGDIARSLFKIADSDPNIYTNVYSDNEWFINRENPEQKEFFQESVFNYKLFKADHLTTEGVSKVYFTCKDHDHLVLLEDEIKKRWGNRVNVTFSLPTTLEVMDGKVSKGDALSNVAAMLGIPLEKCIAFGDGMNDLEMLQVAGKGCLMRNAHQRIKDALPEMEIIGSNDEEGVALYLKENFEL</sequence>
<dbReference type="InterPro" id="IPR036412">
    <property type="entry name" value="HAD-like_sf"/>
</dbReference>
<evidence type="ECO:0000313" key="7">
    <source>
        <dbReference type="Proteomes" id="UP001515780"/>
    </source>
</evidence>
<evidence type="ECO:0000256" key="4">
    <source>
        <dbReference type="ARBA" id="ARBA00022842"/>
    </source>
</evidence>
<dbReference type="Gene3D" id="3.30.1240.10">
    <property type="match status" value="1"/>
</dbReference>
<reference evidence="6 7" key="1">
    <citation type="journal article" date="2019" name="bioRxiv">
        <title>Bacteria contribute to plant secondary compound degradation in a generalist herbivore system.</title>
        <authorList>
            <person name="Francoeur C.B."/>
            <person name="Khadempour L."/>
            <person name="Moreira-Soto R.D."/>
            <person name="Gotting K."/>
            <person name="Book A.J."/>
            <person name="Pinto-Tomas A.A."/>
            <person name="Keefover-Ring K."/>
            <person name="Currie C.R."/>
        </authorList>
    </citation>
    <scope>NUCLEOTIDE SEQUENCE [LARGE SCALE GENOMIC DNA]</scope>
    <source>
        <strain evidence="6">Al-1710</strain>
    </source>
</reference>
<name>A0ABX0RSA5_9GAMM</name>
<dbReference type="InterPro" id="IPR000150">
    <property type="entry name" value="Cof"/>
</dbReference>
<dbReference type="SFLD" id="SFLDG01144">
    <property type="entry name" value="C2.B.4:_PGP_Like"/>
    <property type="match status" value="1"/>
</dbReference>
<evidence type="ECO:0000313" key="6">
    <source>
        <dbReference type="EMBL" id="NIG19338.1"/>
    </source>
</evidence>
<dbReference type="NCBIfam" id="NF008213">
    <property type="entry name" value="PRK10976.1"/>
    <property type="match status" value="1"/>
</dbReference>
<proteinExistence type="inferred from homology"/>
<dbReference type="RefSeq" id="WP_166933528.1">
    <property type="nucleotide sequence ID" value="NZ_VWXC01000007.1"/>
</dbReference>
<dbReference type="SFLD" id="SFLDG01140">
    <property type="entry name" value="C2.B:_Phosphomannomutase_and_P"/>
    <property type="match status" value="1"/>
</dbReference>
<dbReference type="InterPro" id="IPR006379">
    <property type="entry name" value="HAD-SF_hydro_IIB"/>
</dbReference>
<evidence type="ECO:0000256" key="2">
    <source>
        <dbReference type="ARBA" id="ARBA00022723"/>
    </source>
</evidence>
<dbReference type="PROSITE" id="PS01229">
    <property type="entry name" value="COF_2"/>
    <property type="match status" value="1"/>
</dbReference>
<evidence type="ECO:0000256" key="1">
    <source>
        <dbReference type="ARBA" id="ARBA00001946"/>
    </source>
</evidence>
<comment type="caution">
    <text evidence="6">The sequence shown here is derived from an EMBL/GenBank/DDBJ whole genome shotgun (WGS) entry which is preliminary data.</text>
</comment>
<gene>
    <name evidence="6" type="primary">yigL</name>
    <name evidence="6" type="ORF">F3J37_11715</name>
</gene>
<dbReference type="InterPro" id="IPR023214">
    <property type="entry name" value="HAD_sf"/>
</dbReference>
<evidence type="ECO:0000256" key="3">
    <source>
        <dbReference type="ARBA" id="ARBA00022801"/>
    </source>
</evidence>
<dbReference type="Gene3D" id="3.40.50.1000">
    <property type="entry name" value="HAD superfamily/HAD-like"/>
    <property type="match status" value="1"/>
</dbReference>
<keyword evidence="3" id="KW-0378">Hydrolase</keyword>
<protein>
    <submittedName>
        <fullName evidence="6">Sugar/pyridoxal phosphate phosphatase YigL</fullName>
    </submittedName>
</protein>
<dbReference type="PANTHER" id="PTHR47267:SF4">
    <property type="entry name" value="PYRIDOXAL PHOSPHATE PHOSPHATASE YIGL"/>
    <property type="match status" value="1"/>
</dbReference>
<keyword evidence="4" id="KW-0460">Magnesium</keyword>
<keyword evidence="2" id="KW-0479">Metal-binding</keyword>
<accession>A0ABX0RSA5</accession>
<comment type="cofactor">
    <cofactor evidence="1">
        <name>Mg(2+)</name>
        <dbReference type="ChEBI" id="CHEBI:18420"/>
    </cofactor>
</comment>
<dbReference type="SUPFAM" id="SSF56784">
    <property type="entry name" value="HAD-like"/>
    <property type="match status" value="1"/>
</dbReference>
<dbReference type="SFLD" id="SFLDS00003">
    <property type="entry name" value="Haloacid_Dehalogenase"/>
    <property type="match status" value="1"/>
</dbReference>
<dbReference type="PANTHER" id="PTHR47267">
    <property type="match status" value="1"/>
</dbReference>
<keyword evidence="7" id="KW-1185">Reference proteome</keyword>
<dbReference type="EMBL" id="VWXC01000007">
    <property type="protein sequence ID" value="NIG19338.1"/>
    <property type="molecule type" value="Genomic_DNA"/>
</dbReference>
<organism evidence="6 7">
    <name type="scientific">Candidatus Pantoea communis</name>
    <dbReference type="NCBI Taxonomy" id="2608354"/>
    <lineage>
        <taxon>Bacteria</taxon>
        <taxon>Pseudomonadati</taxon>
        <taxon>Pseudomonadota</taxon>
        <taxon>Gammaproteobacteria</taxon>
        <taxon>Enterobacterales</taxon>
        <taxon>Erwiniaceae</taxon>
        <taxon>Pantoea</taxon>
    </lineage>
</organism>
<dbReference type="Pfam" id="PF08282">
    <property type="entry name" value="Hydrolase_3"/>
    <property type="match status" value="1"/>
</dbReference>
<dbReference type="Proteomes" id="UP001515780">
    <property type="component" value="Unassembled WGS sequence"/>
</dbReference>
<dbReference type="PROSITE" id="PS01228">
    <property type="entry name" value="COF_1"/>
    <property type="match status" value="1"/>
</dbReference>
<dbReference type="NCBIfam" id="TIGR01484">
    <property type="entry name" value="HAD-SF-IIB"/>
    <property type="match status" value="1"/>
</dbReference>
<evidence type="ECO:0000256" key="5">
    <source>
        <dbReference type="ARBA" id="ARBA00034778"/>
    </source>
</evidence>
<comment type="similarity">
    <text evidence="5">Belongs to the HAD-like hydrolase superfamily. Cof family.</text>
</comment>
<dbReference type="CDD" id="cd07516">
    <property type="entry name" value="HAD_Pase"/>
    <property type="match status" value="1"/>
</dbReference>